<evidence type="ECO:0000256" key="6">
    <source>
        <dbReference type="SAM" id="MobiDB-lite"/>
    </source>
</evidence>
<accession>A0A2W1JYD4</accession>
<evidence type="ECO:0000256" key="4">
    <source>
        <dbReference type="ARBA" id="ARBA00022989"/>
    </source>
</evidence>
<keyword evidence="4 7" id="KW-1133">Transmembrane helix</keyword>
<evidence type="ECO:0000313" key="10">
    <source>
        <dbReference type="Proteomes" id="UP000248857"/>
    </source>
</evidence>
<feature type="compositionally biased region" description="Polar residues" evidence="6">
    <location>
        <begin position="603"/>
        <end position="612"/>
    </location>
</feature>
<evidence type="ECO:0000256" key="5">
    <source>
        <dbReference type="ARBA" id="ARBA00023136"/>
    </source>
</evidence>
<comment type="caution">
    <text evidence="9">The sequence shown here is derived from an EMBL/GenBank/DDBJ whole genome shotgun (WGS) entry which is preliminary data.</text>
</comment>
<evidence type="ECO:0000313" key="9">
    <source>
        <dbReference type="EMBL" id="PZD75022.1"/>
    </source>
</evidence>
<feature type="domain" description="ResB-like" evidence="8">
    <location>
        <begin position="462"/>
        <end position="527"/>
    </location>
</feature>
<dbReference type="GO" id="GO:0016020">
    <property type="term" value="C:membrane"/>
    <property type="evidence" value="ECO:0007669"/>
    <property type="project" value="UniProtKB-SubCell"/>
</dbReference>
<dbReference type="OrthoDB" id="524291at2"/>
<reference evidence="9 10" key="1">
    <citation type="journal article" date="2018" name="Sci. Rep.">
        <title>A novel species of the marine cyanobacterium Acaryochloris with a unique pigment content and lifestyle.</title>
        <authorList>
            <person name="Partensky F."/>
            <person name="Six C."/>
            <person name="Ratin M."/>
            <person name="Garczarek L."/>
            <person name="Vaulot D."/>
            <person name="Probert I."/>
            <person name="Calteau A."/>
            <person name="Gourvil P."/>
            <person name="Marie D."/>
            <person name="Grebert T."/>
            <person name="Bouchier C."/>
            <person name="Le Panse S."/>
            <person name="Gachenot M."/>
            <person name="Rodriguez F."/>
            <person name="Garrido J.L."/>
        </authorList>
    </citation>
    <scope>NUCLEOTIDE SEQUENCE [LARGE SCALE GENOMIC DNA]</scope>
    <source>
        <strain evidence="9 10">RCC1774</strain>
    </source>
</reference>
<protein>
    <submittedName>
        <fullName evidence="9">Cytochrome c biogenesis protein Ccs1</fullName>
    </submittedName>
</protein>
<evidence type="ECO:0000256" key="2">
    <source>
        <dbReference type="ARBA" id="ARBA00022692"/>
    </source>
</evidence>
<keyword evidence="5 7" id="KW-0472">Membrane</keyword>
<gene>
    <name evidence="9" type="primary">ccs1</name>
    <name evidence="9" type="ORF">C1752_00246</name>
</gene>
<dbReference type="InterPro" id="IPR007816">
    <property type="entry name" value="ResB-like_domain"/>
</dbReference>
<feature type="transmembrane region" description="Helical" evidence="7">
    <location>
        <begin position="44"/>
        <end position="67"/>
    </location>
</feature>
<dbReference type="Pfam" id="PF05140">
    <property type="entry name" value="ResB"/>
    <property type="match status" value="1"/>
</dbReference>
<evidence type="ECO:0000256" key="7">
    <source>
        <dbReference type="SAM" id="Phobius"/>
    </source>
</evidence>
<keyword evidence="10" id="KW-1185">Reference proteome</keyword>
<organism evidence="9 10">
    <name type="scientific">Acaryochloris thomasi RCC1774</name>
    <dbReference type="NCBI Taxonomy" id="1764569"/>
    <lineage>
        <taxon>Bacteria</taxon>
        <taxon>Bacillati</taxon>
        <taxon>Cyanobacteriota</taxon>
        <taxon>Cyanophyceae</taxon>
        <taxon>Acaryochloridales</taxon>
        <taxon>Acaryochloridaceae</taxon>
        <taxon>Acaryochloris</taxon>
        <taxon>Acaryochloris thomasi</taxon>
    </lineage>
</organism>
<dbReference type="GO" id="GO:0017004">
    <property type="term" value="P:cytochrome complex assembly"/>
    <property type="evidence" value="ECO:0007669"/>
    <property type="project" value="UniProtKB-KW"/>
</dbReference>
<feature type="transmembrane region" description="Helical" evidence="7">
    <location>
        <begin position="540"/>
        <end position="563"/>
    </location>
</feature>
<dbReference type="EMBL" id="PQWO01000001">
    <property type="protein sequence ID" value="PZD75022.1"/>
    <property type="molecule type" value="Genomic_DNA"/>
</dbReference>
<keyword evidence="3" id="KW-0201">Cytochrome c-type biogenesis</keyword>
<dbReference type="AlphaFoldDB" id="A0A2W1JYD4"/>
<name>A0A2W1JYD4_9CYAN</name>
<feature type="transmembrane region" description="Helical" evidence="7">
    <location>
        <begin position="79"/>
        <end position="102"/>
    </location>
</feature>
<proteinExistence type="predicted"/>
<evidence type="ECO:0000256" key="3">
    <source>
        <dbReference type="ARBA" id="ARBA00022748"/>
    </source>
</evidence>
<comment type="subcellular location">
    <subcellularLocation>
        <location evidence="1">Membrane</location>
        <topology evidence="1">Multi-pass membrane protein</topology>
    </subcellularLocation>
</comment>
<sequence>MFAKVYPFLGSIKLAVPLLSAIATILIGATFYETQVGSAAVQQLIYKSPWFGALMLMLAVNLGVSALSRYPWKGARKIGFALAHLGLIVLIAGSAAVIHLGAEGMLVLRTDGPPQHQLSTEGDMLEVAQWGQEPQQTLLRVNPDQSVSPAQFNGLSLLGYRDHVVETIQFAEGGAVPNRAVQLQLNSDRMGQSTQVWLADFPRAYRQTTLGPAQLELVQAEDDQQLQQLLSESQNSVLGRWGQMQIETRGKKQTLDVEQALDHPLKLDRDLQVTVSHVWPDFRLNNQSQPITISQELRNPVLGLEVQHSTGVERWYVFAQEGFDPVRTVLSGTELSPNINAQNLEITYQTAPLVADRLFRVVADSQGQIFYGLRSAQEFTSEPLVPGQPVQTGWADFQITLVNELTQAQVQRQVVPSDQEGSPGLLVTTPTGAEQWLPWGEPSELNDAAGAIFAFFSPRSLALPFDLGLEDFIVERNEGDESVAMWTSKVKLQDPHTGSVEHRDVWMNHPTWYQGWKIAQASWNPGDLNQSTLQVKREPLWVTALTWSGALLVVSGISTMFYGKHLGKYWRTMTSGPTERFVEEDAMAVSKASPLGAGRSEPLANSTVQVET</sequence>
<evidence type="ECO:0000259" key="8">
    <source>
        <dbReference type="Pfam" id="PF05140"/>
    </source>
</evidence>
<feature type="transmembrane region" description="Helical" evidence="7">
    <location>
        <begin position="12"/>
        <end position="32"/>
    </location>
</feature>
<dbReference type="Proteomes" id="UP000248857">
    <property type="component" value="Unassembled WGS sequence"/>
</dbReference>
<feature type="region of interest" description="Disordered" evidence="6">
    <location>
        <begin position="592"/>
        <end position="612"/>
    </location>
</feature>
<dbReference type="RefSeq" id="WP_110984228.1">
    <property type="nucleotide sequence ID" value="NZ_CAWNWM010000001.1"/>
</dbReference>
<evidence type="ECO:0000256" key="1">
    <source>
        <dbReference type="ARBA" id="ARBA00004141"/>
    </source>
</evidence>
<keyword evidence="2 7" id="KW-0812">Transmembrane</keyword>